<dbReference type="InterPro" id="IPR039425">
    <property type="entry name" value="RNA_pol_sigma-70-like"/>
</dbReference>
<dbReference type="PANTHER" id="PTHR43133:SF63">
    <property type="entry name" value="RNA POLYMERASE SIGMA FACTOR FECI-RELATED"/>
    <property type="match status" value="1"/>
</dbReference>
<dbReference type="Pfam" id="PF08281">
    <property type="entry name" value="Sigma70_r4_2"/>
    <property type="match status" value="1"/>
</dbReference>
<evidence type="ECO:0000313" key="8">
    <source>
        <dbReference type="EMBL" id="XBY62347.1"/>
    </source>
</evidence>
<dbReference type="GO" id="GO:0006352">
    <property type="term" value="P:DNA-templated transcription initiation"/>
    <property type="evidence" value="ECO:0007669"/>
    <property type="project" value="InterPro"/>
</dbReference>
<evidence type="ECO:0000259" key="6">
    <source>
        <dbReference type="Pfam" id="PF04542"/>
    </source>
</evidence>
<reference evidence="8" key="1">
    <citation type="submission" date="2023-08" db="EMBL/GenBank/DDBJ databases">
        <title>Increased levels of nutrients transform a symbiont into a lethal pathobiont.</title>
        <authorList>
            <person name="Lachnit T."/>
            <person name="Ulrich L."/>
            <person name="Willmer F.M."/>
            <person name="Hasenbein T."/>
            <person name="Steiner L.X."/>
            <person name="Wolters M."/>
            <person name="Herbst E.M."/>
            <person name="Deines P."/>
        </authorList>
    </citation>
    <scope>NUCLEOTIDE SEQUENCE</scope>
    <source>
        <strain evidence="8">T3</strain>
    </source>
</reference>
<keyword evidence="5" id="KW-0175">Coiled coil</keyword>
<dbReference type="PANTHER" id="PTHR43133">
    <property type="entry name" value="RNA POLYMERASE ECF-TYPE SIGMA FACTO"/>
    <property type="match status" value="1"/>
</dbReference>
<protein>
    <submittedName>
        <fullName evidence="8">Sigma-70 family RNA polymerase sigma factor</fullName>
    </submittedName>
</protein>
<keyword evidence="2" id="KW-0805">Transcription regulation</keyword>
<evidence type="ECO:0000256" key="5">
    <source>
        <dbReference type="SAM" id="Coils"/>
    </source>
</evidence>
<dbReference type="Gene3D" id="1.10.1740.10">
    <property type="match status" value="1"/>
</dbReference>
<dbReference type="SUPFAM" id="SSF88659">
    <property type="entry name" value="Sigma3 and sigma4 domains of RNA polymerase sigma factors"/>
    <property type="match status" value="1"/>
</dbReference>
<feature type="coiled-coil region" evidence="5">
    <location>
        <begin position="65"/>
        <end position="111"/>
    </location>
</feature>
<gene>
    <name evidence="8" type="ORF">ABS648_20625</name>
</gene>
<sequence length="159" mass="18349">MSKPSPFLALYLREQNRLLQLIRRIVGDRSTAEDLAQDTFLRLWDRELGDGDRSLLFRTAQNLALDHLRARQVRSRHAREQAEDEGGGLDLQQQAEAHQELEHLLRRLQGLPRRCQQVFLLSRLDGLSYASIAERLGVSQSTVEKDIIRVLQHCQRTEG</sequence>
<dbReference type="InterPro" id="IPR013325">
    <property type="entry name" value="RNA_pol_sigma_r2"/>
</dbReference>
<dbReference type="RefSeq" id="WP_350446599.1">
    <property type="nucleotide sequence ID" value="NZ_CP158373.1"/>
</dbReference>
<dbReference type="NCBIfam" id="TIGR02937">
    <property type="entry name" value="sigma70-ECF"/>
    <property type="match status" value="1"/>
</dbReference>
<evidence type="ECO:0000256" key="1">
    <source>
        <dbReference type="ARBA" id="ARBA00010641"/>
    </source>
</evidence>
<dbReference type="EMBL" id="CP158373">
    <property type="protein sequence ID" value="XBY62347.1"/>
    <property type="molecule type" value="Genomic_DNA"/>
</dbReference>
<dbReference type="GO" id="GO:0003677">
    <property type="term" value="F:DNA binding"/>
    <property type="evidence" value="ECO:0007669"/>
    <property type="project" value="InterPro"/>
</dbReference>
<keyword evidence="3" id="KW-0731">Sigma factor</keyword>
<dbReference type="Pfam" id="PF04542">
    <property type="entry name" value="Sigma70_r2"/>
    <property type="match status" value="1"/>
</dbReference>
<dbReference type="InterPro" id="IPR036388">
    <property type="entry name" value="WH-like_DNA-bd_sf"/>
</dbReference>
<dbReference type="InterPro" id="IPR007627">
    <property type="entry name" value="RNA_pol_sigma70_r2"/>
</dbReference>
<comment type="similarity">
    <text evidence="1">Belongs to the sigma-70 factor family. ECF subfamily.</text>
</comment>
<feature type="domain" description="RNA polymerase sigma factor 70 region 4 type 2" evidence="7">
    <location>
        <begin position="104"/>
        <end position="154"/>
    </location>
</feature>
<organism evidence="8">
    <name type="scientific">Pseudomonas solani</name>
    <dbReference type="NCBI Taxonomy" id="2731552"/>
    <lineage>
        <taxon>Bacteria</taxon>
        <taxon>Pseudomonadati</taxon>
        <taxon>Pseudomonadota</taxon>
        <taxon>Gammaproteobacteria</taxon>
        <taxon>Pseudomonadales</taxon>
        <taxon>Pseudomonadaceae</taxon>
        <taxon>Pseudomonas</taxon>
    </lineage>
</organism>
<dbReference type="Gene3D" id="1.10.10.10">
    <property type="entry name" value="Winged helix-like DNA-binding domain superfamily/Winged helix DNA-binding domain"/>
    <property type="match status" value="1"/>
</dbReference>
<accession>A0AAU7XX74</accession>
<evidence type="ECO:0000256" key="2">
    <source>
        <dbReference type="ARBA" id="ARBA00023015"/>
    </source>
</evidence>
<evidence type="ECO:0000256" key="4">
    <source>
        <dbReference type="ARBA" id="ARBA00023163"/>
    </source>
</evidence>
<feature type="domain" description="RNA polymerase sigma-70 region 2" evidence="6">
    <location>
        <begin position="10"/>
        <end position="72"/>
    </location>
</feature>
<evidence type="ECO:0000256" key="3">
    <source>
        <dbReference type="ARBA" id="ARBA00023082"/>
    </source>
</evidence>
<dbReference type="InterPro" id="IPR013324">
    <property type="entry name" value="RNA_pol_sigma_r3/r4-like"/>
</dbReference>
<dbReference type="InterPro" id="IPR014284">
    <property type="entry name" value="RNA_pol_sigma-70_dom"/>
</dbReference>
<dbReference type="SUPFAM" id="SSF88946">
    <property type="entry name" value="Sigma2 domain of RNA polymerase sigma factors"/>
    <property type="match status" value="1"/>
</dbReference>
<dbReference type="AlphaFoldDB" id="A0AAU7XX74"/>
<evidence type="ECO:0000259" key="7">
    <source>
        <dbReference type="Pfam" id="PF08281"/>
    </source>
</evidence>
<dbReference type="InterPro" id="IPR013249">
    <property type="entry name" value="RNA_pol_sigma70_r4_t2"/>
</dbReference>
<dbReference type="GO" id="GO:0016987">
    <property type="term" value="F:sigma factor activity"/>
    <property type="evidence" value="ECO:0007669"/>
    <property type="project" value="UniProtKB-KW"/>
</dbReference>
<keyword evidence="4" id="KW-0804">Transcription</keyword>
<proteinExistence type="inferred from homology"/>
<name>A0AAU7XX74_9PSED</name>